<evidence type="ECO:0000256" key="11">
    <source>
        <dbReference type="ARBA" id="ARBA00023033"/>
    </source>
</evidence>
<dbReference type="FunFam" id="3.50.50.60:FF:000159">
    <property type="entry name" value="Dimethylaniline monooxygenase [N-oxide-forming]"/>
    <property type="match status" value="1"/>
</dbReference>
<sequence>MARRSAWSDLDDAAAARRPSRSPDICIIGAGAAGITVAKALHERGLDFDCFEKGSDLGGLWRYQNDNGLSSAYANLHINTSRHRLGYSDFPIPETLPDFLSHRQVLAYLESYADAFGIRPLINFRTTVDSVTKGSNGGWRVHLWGGGVRHYRAVIVASGHLWNPRLPAFPGLFFGDTTHSHHYRTAQPYVGKKVLVVGMGNSAIDIAVDLCRRAAGVTLSTRRGAWITPKYLMGKPTDEWAALLSGRMGLPGWLTRTALAPLIRLAAGDQRRFGLQRPAHPIWREHPTVSQELLPCLGHGLISVKPNVRLLDGTEVEFDDGSRQAFDSIVYATGYRTSFPFLAKPLFDPEADTGSLYRQMASPKHRGLMFAGLVEPVGPTMPVVEAQGRWLAAALAGDITLPDPETQVREAAARRKHQRATYLDSERYALAVDDHAYLRQLHDDMHHREGRRRHFGELATTAIATLNAWRLRSLSAR</sequence>
<comment type="similarity">
    <text evidence="3">Belongs to the FMO family.</text>
</comment>
<comment type="caution">
    <text evidence="15">The sequence shown here is derived from an EMBL/GenBank/DDBJ whole genome shotgun (WGS) entry which is preliminary data.</text>
</comment>
<evidence type="ECO:0000256" key="9">
    <source>
        <dbReference type="ARBA" id="ARBA00022989"/>
    </source>
</evidence>
<dbReference type="SUPFAM" id="SSF51905">
    <property type="entry name" value="FAD/NAD(P)-binding domain"/>
    <property type="match status" value="2"/>
</dbReference>
<evidence type="ECO:0000313" key="15">
    <source>
        <dbReference type="EMBL" id="GGC74727.1"/>
    </source>
</evidence>
<keyword evidence="6" id="KW-0256">Endoplasmic reticulum</keyword>
<evidence type="ECO:0000256" key="6">
    <source>
        <dbReference type="ARBA" id="ARBA00022824"/>
    </source>
</evidence>
<comment type="cofactor">
    <cofactor evidence="1">
        <name>FAD</name>
        <dbReference type="ChEBI" id="CHEBI:57692"/>
    </cofactor>
</comment>
<dbReference type="InterPro" id="IPR020946">
    <property type="entry name" value="Flavin_mOase-like"/>
</dbReference>
<dbReference type="AlphaFoldDB" id="A0A916UJW4"/>
<proteinExistence type="inferred from homology"/>
<evidence type="ECO:0000256" key="4">
    <source>
        <dbReference type="ARBA" id="ARBA00022630"/>
    </source>
</evidence>
<keyword evidence="5" id="KW-0812">Transmembrane</keyword>
<evidence type="ECO:0000256" key="5">
    <source>
        <dbReference type="ARBA" id="ARBA00022692"/>
    </source>
</evidence>
<dbReference type="GO" id="GO:0004499">
    <property type="term" value="F:N,N-dimethylaniline monooxygenase activity"/>
    <property type="evidence" value="ECO:0007669"/>
    <property type="project" value="InterPro"/>
</dbReference>
<keyword evidence="7" id="KW-0274">FAD</keyword>
<dbReference type="PANTHER" id="PTHR23023">
    <property type="entry name" value="DIMETHYLANILINE MONOOXYGENASE"/>
    <property type="match status" value="1"/>
</dbReference>
<dbReference type="InterPro" id="IPR036188">
    <property type="entry name" value="FAD/NAD-bd_sf"/>
</dbReference>
<dbReference type="EMBL" id="BMGG01000006">
    <property type="protein sequence ID" value="GGC74727.1"/>
    <property type="molecule type" value="Genomic_DNA"/>
</dbReference>
<dbReference type="GO" id="GO:0050660">
    <property type="term" value="F:flavin adenine dinucleotide binding"/>
    <property type="evidence" value="ECO:0007669"/>
    <property type="project" value="InterPro"/>
</dbReference>
<dbReference type="Proteomes" id="UP000637002">
    <property type="component" value="Unassembled WGS sequence"/>
</dbReference>
<keyword evidence="10" id="KW-0560">Oxidoreductase</keyword>
<keyword evidence="9" id="KW-1133">Transmembrane helix</keyword>
<dbReference type="Pfam" id="PF00743">
    <property type="entry name" value="FMO-like"/>
    <property type="match status" value="1"/>
</dbReference>
<dbReference type="RefSeq" id="WP_188610601.1">
    <property type="nucleotide sequence ID" value="NZ_BMGG01000006.1"/>
</dbReference>
<keyword evidence="16" id="KW-1185">Reference proteome</keyword>
<keyword evidence="12" id="KW-0472">Membrane</keyword>
<evidence type="ECO:0000256" key="7">
    <source>
        <dbReference type="ARBA" id="ARBA00022827"/>
    </source>
</evidence>
<evidence type="ECO:0000256" key="1">
    <source>
        <dbReference type="ARBA" id="ARBA00001974"/>
    </source>
</evidence>
<evidence type="ECO:0000313" key="16">
    <source>
        <dbReference type="Proteomes" id="UP000637002"/>
    </source>
</evidence>
<comment type="subcellular location">
    <subcellularLocation>
        <location evidence="2">Endoplasmic reticulum membrane</location>
        <topology evidence="2">Single-pass membrane protein</topology>
    </subcellularLocation>
</comment>
<evidence type="ECO:0000256" key="3">
    <source>
        <dbReference type="ARBA" id="ARBA00009183"/>
    </source>
</evidence>
<protein>
    <recommendedName>
        <fullName evidence="14">Trimethylamine monooxygenase</fullName>
        <ecNumber evidence="13">1.14.13.148</ecNumber>
    </recommendedName>
</protein>
<gene>
    <name evidence="15" type="ORF">GCM10010994_36490</name>
</gene>
<dbReference type="GO" id="GO:0034899">
    <property type="term" value="F:trimethylamine monooxygenase activity"/>
    <property type="evidence" value="ECO:0007669"/>
    <property type="project" value="UniProtKB-EC"/>
</dbReference>
<dbReference type="InterPro" id="IPR050346">
    <property type="entry name" value="FMO-like"/>
</dbReference>
<dbReference type="GO" id="GO:0050661">
    <property type="term" value="F:NADP binding"/>
    <property type="evidence" value="ECO:0007669"/>
    <property type="project" value="InterPro"/>
</dbReference>
<keyword evidence="4" id="KW-0285">Flavoprotein</keyword>
<evidence type="ECO:0000256" key="14">
    <source>
        <dbReference type="ARBA" id="ARBA00035159"/>
    </source>
</evidence>
<evidence type="ECO:0000256" key="12">
    <source>
        <dbReference type="ARBA" id="ARBA00023136"/>
    </source>
</evidence>
<evidence type="ECO:0000256" key="13">
    <source>
        <dbReference type="ARBA" id="ARBA00034528"/>
    </source>
</evidence>
<reference evidence="15" key="1">
    <citation type="journal article" date="2014" name="Int. J. Syst. Evol. Microbiol.">
        <title>Complete genome sequence of Corynebacterium casei LMG S-19264T (=DSM 44701T), isolated from a smear-ripened cheese.</title>
        <authorList>
            <consortium name="US DOE Joint Genome Institute (JGI-PGF)"/>
            <person name="Walter F."/>
            <person name="Albersmeier A."/>
            <person name="Kalinowski J."/>
            <person name="Ruckert C."/>
        </authorList>
    </citation>
    <scope>NUCLEOTIDE SEQUENCE</scope>
    <source>
        <strain evidence="15">CGMCC 1.12919</strain>
    </source>
</reference>
<organism evidence="15 16">
    <name type="scientific">Chelatococcus reniformis</name>
    <dbReference type="NCBI Taxonomy" id="1494448"/>
    <lineage>
        <taxon>Bacteria</taxon>
        <taxon>Pseudomonadati</taxon>
        <taxon>Pseudomonadota</taxon>
        <taxon>Alphaproteobacteria</taxon>
        <taxon>Hyphomicrobiales</taxon>
        <taxon>Chelatococcaceae</taxon>
        <taxon>Chelatococcus</taxon>
    </lineage>
</organism>
<keyword evidence="8" id="KW-0521">NADP</keyword>
<dbReference type="Gene3D" id="3.50.50.60">
    <property type="entry name" value="FAD/NAD(P)-binding domain"/>
    <property type="match status" value="1"/>
</dbReference>
<keyword evidence="11 15" id="KW-0503">Monooxygenase</keyword>
<dbReference type="InterPro" id="IPR000960">
    <property type="entry name" value="Flavin_mOase"/>
</dbReference>
<evidence type="ECO:0000256" key="10">
    <source>
        <dbReference type="ARBA" id="ARBA00023002"/>
    </source>
</evidence>
<evidence type="ECO:0000256" key="2">
    <source>
        <dbReference type="ARBA" id="ARBA00004389"/>
    </source>
</evidence>
<evidence type="ECO:0000256" key="8">
    <source>
        <dbReference type="ARBA" id="ARBA00022857"/>
    </source>
</evidence>
<dbReference type="EC" id="1.14.13.148" evidence="13"/>
<name>A0A916UJW4_9HYPH</name>
<reference evidence="15" key="2">
    <citation type="submission" date="2020-09" db="EMBL/GenBank/DDBJ databases">
        <authorList>
            <person name="Sun Q."/>
            <person name="Zhou Y."/>
        </authorList>
    </citation>
    <scope>NUCLEOTIDE SEQUENCE</scope>
    <source>
        <strain evidence="15">CGMCC 1.12919</strain>
    </source>
</reference>
<dbReference type="PRINTS" id="PR00370">
    <property type="entry name" value="FMOXYGENASE"/>
</dbReference>
<dbReference type="PIRSF" id="PIRSF000332">
    <property type="entry name" value="FMO"/>
    <property type="match status" value="1"/>
</dbReference>
<accession>A0A916UJW4</accession>